<dbReference type="InterPro" id="IPR018114">
    <property type="entry name" value="TRYPSIN_HIS"/>
</dbReference>
<dbReference type="InterPro" id="IPR043504">
    <property type="entry name" value="Peptidase_S1_PA_chymotrypsin"/>
</dbReference>
<dbReference type="InterPro" id="IPR001314">
    <property type="entry name" value="Peptidase_S1A"/>
</dbReference>
<proteinExistence type="inferred from homology"/>
<dbReference type="Proteomes" id="UP000288716">
    <property type="component" value="Unassembled WGS sequence"/>
</dbReference>
<gene>
    <name evidence="5" type="ORF">B4U80_06299</name>
</gene>
<dbReference type="Pfam" id="PF00089">
    <property type="entry name" value="Trypsin"/>
    <property type="match status" value="1"/>
</dbReference>
<dbReference type="GO" id="GO:0004252">
    <property type="term" value="F:serine-type endopeptidase activity"/>
    <property type="evidence" value="ECO:0007669"/>
    <property type="project" value="InterPro"/>
</dbReference>
<comment type="similarity">
    <text evidence="2">Belongs to the peptidase S1 family. CLIP subfamily.</text>
</comment>
<sequence length="250" mass="27703">MFWYKACGVENVSPRVGGGKIMLHHSYPWIAVVKSKMKNGQFLNCAGSIINDRFILTAAHCLQHKLKVVEVYVAAGSHFKPYEVSEYMTAKRWIIHEKFNARLIVNDIGIVELKVPLNFSRTVRPICLPKKGENAKGWGLTKTGASSSVLVRADIQEYSFEKCSKMWNASKRLSSKIQICASSKNISSCSGDSGGPLMQKVNDKIVLAGITSFGNKTISCGLSMNTVYARVEPYLEWINNHTAVGKTCVH</sequence>
<comment type="caution">
    <text evidence="5">The sequence shown here is derived from an EMBL/GenBank/DDBJ whole genome shotgun (WGS) entry which is preliminary data.</text>
</comment>
<protein>
    <submittedName>
        <fullName evidence="5">Trypsin-1-like protein</fullName>
    </submittedName>
</protein>
<dbReference type="SMART" id="SM00020">
    <property type="entry name" value="Tryp_SPc"/>
    <property type="match status" value="1"/>
</dbReference>
<dbReference type="SUPFAM" id="SSF50494">
    <property type="entry name" value="Trypsin-like serine proteases"/>
    <property type="match status" value="1"/>
</dbReference>
<dbReference type="AlphaFoldDB" id="A0A443S485"/>
<evidence type="ECO:0000259" key="4">
    <source>
        <dbReference type="PROSITE" id="PS50240"/>
    </source>
</evidence>
<evidence type="ECO:0000256" key="3">
    <source>
        <dbReference type="RuleBase" id="RU363034"/>
    </source>
</evidence>
<dbReference type="InterPro" id="IPR009003">
    <property type="entry name" value="Peptidase_S1_PA"/>
</dbReference>
<dbReference type="PROSITE" id="PS00135">
    <property type="entry name" value="TRYPSIN_SER"/>
    <property type="match status" value="1"/>
</dbReference>
<evidence type="ECO:0000313" key="5">
    <source>
        <dbReference type="EMBL" id="RWS22313.1"/>
    </source>
</evidence>
<dbReference type="PROSITE" id="PS00134">
    <property type="entry name" value="TRYPSIN_HIS"/>
    <property type="match status" value="1"/>
</dbReference>
<dbReference type="PANTHER" id="PTHR24256">
    <property type="entry name" value="TRYPTASE-RELATED"/>
    <property type="match status" value="1"/>
</dbReference>
<dbReference type="Gene3D" id="2.40.10.10">
    <property type="entry name" value="Trypsin-like serine proteases"/>
    <property type="match status" value="1"/>
</dbReference>
<evidence type="ECO:0000256" key="1">
    <source>
        <dbReference type="ARBA" id="ARBA00023157"/>
    </source>
</evidence>
<dbReference type="EMBL" id="NCKV01009158">
    <property type="protein sequence ID" value="RWS22313.1"/>
    <property type="molecule type" value="Genomic_DNA"/>
</dbReference>
<dbReference type="FunFam" id="2.40.10.10:FF:000068">
    <property type="entry name" value="transmembrane protease serine 2"/>
    <property type="match status" value="1"/>
</dbReference>
<dbReference type="VEuPathDB" id="VectorBase:LDEU009727"/>
<dbReference type="CDD" id="cd00190">
    <property type="entry name" value="Tryp_SPc"/>
    <property type="match status" value="1"/>
</dbReference>
<dbReference type="STRING" id="299467.A0A443S485"/>
<dbReference type="PROSITE" id="PS50240">
    <property type="entry name" value="TRYPSIN_DOM"/>
    <property type="match status" value="1"/>
</dbReference>
<dbReference type="InterPro" id="IPR001254">
    <property type="entry name" value="Trypsin_dom"/>
</dbReference>
<keyword evidence="3" id="KW-0378">Hydrolase</keyword>
<reference evidence="5 6" key="1">
    <citation type="journal article" date="2018" name="Gigascience">
        <title>Genomes of trombidid mites reveal novel predicted allergens and laterally-transferred genes associated with secondary metabolism.</title>
        <authorList>
            <person name="Dong X."/>
            <person name="Chaisiri K."/>
            <person name="Xia D."/>
            <person name="Armstrong S.D."/>
            <person name="Fang Y."/>
            <person name="Donnelly M.J."/>
            <person name="Kadowaki T."/>
            <person name="McGarry J.W."/>
            <person name="Darby A.C."/>
            <person name="Makepeace B.L."/>
        </authorList>
    </citation>
    <scope>NUCLEOTIDE SEQUENCE [LARGE SCALE GENOMIC DNA]</scope>
    <source>
        <strain evidence="5">UoL-UT</strain>
    </source>
</reference>
<feature type="domain" description="Peptidase S1" evidence="4">
    <location>
        <begin position="16"/>
        <end position="243"/>
    </location>
</feature>
<dbReference type="GO" id="GO:0006508">
    <property type="term" value="P:proteolysis"/>
    <property type="evidence" value="ECO:0007669"/>
    <property type="project" value="UniProtKB-KW"/>
</dbReference>
<keyword evidence="3" id="KW-0645">Protease</keyword>
<evidence type="ECO:0000256" key="2">
    <source>
        <dbReference type="ARBA" id="ARBA00024195"/>
    </source>
</evidence>
<dbReference type="OrthoDB" id="6515277at2759"/>
<keyword evidence="6" id="KW-1185">Reference proteome</keyword>
<dbReference type="InterPro" id="IPR051487">
    <property type="entry name" value="Ser/Thr_Proteases_Immune/Dev"/>
</dbReference>
<keyword evidence="3" id="KW-0720">Serine protease</keyword>
<dbReference type="PRINTS" id="PR00722">
    <property type="entry name" value="CHYMOTRYPSIN"/>
</dbReference>
<name>A0A443S485_9ACAR</name>
<dbReference type="InterPro" id="IPR033116">
    <property type="entry name" value="TRYPSIN_SER"/>
</dbReference>
<keyword evidence="1" id="KW-1015">Disulfide bond</keyword>
<organism evidence="5 6">
    <name type="scientific">Leptotrombidium deliense</name>
    <dbReference type="NCBI Taxonomy" id="299467"/>
    <lineage>
        <taxon>Eukaryota</taxon>
        <taxon>Metazoa</taxon>
        <taxon>Ecdysozoa</taxon>
        <taxon>Arthropoda</taxon>
        <taxon>Chelicerata</taxon>
        <taxon>Arachnida</taxon>
        <taxon>Acari</taxon>
        <taxon>Acariformes</taxon>
        <taxon>Trombidiformes</taxon>
        <taxon>Prostigmata</taxon>
        <taxon>Anystina</taxon>
        <taxon>Parasitengona</taxon>
        <taxon>Trombiculoidea</taxon>
        <taxon>Trombiculidae</taxon>
        <taxon>Leptotrombidium</taxon>
    </lineage>
</organism>
<evidence type="ECO:0000313" key="6">
    <source>
        <dbReference type="Proteomes" id="UP000288716"/>
    </source>
</evidence>
<accession>A0A443S485</accession>